<dbReference type="RefSeq" id="WP_067751021.1">
    <property type="nucleotide sequence ID" value="NZ_CP015772.1"/>
</dbReference>
<feature type="domain" description="Metallo-beta-lactamase" evidence="1">
    <location>
        <begin position="39"/>
        <end position="229"/>
    </location>
</feature>
<dbReference type="SUPFAM" id="SSF56281">
    <property type="entry name" value="Metallo-hydrolase/oxidoreductase"/>
    <property type="match status" value="1"/>
</dbReference>
<dbReference type="InterPro" id="IPR036866">
    <property type="entry name" value="RibonucZ/Hydroxyglut_hydro"/>
</dbReference>
<dbReference type="CDD" id="cd16279">
    <property type="entry name" value="metallo-hydrolase-like_MBL-fold"/>
    <property type="match status" value="1"/>
</dbReference>
<evidence type="ECO:0000313" key="3">
    <source>
        <dbReference type="Proteomes" id="UP000077667"/>
    </source>
</evidence>
<proteinExistence type="predicted"/>
<organism evidence="2 3">
    <name type="scientific">Niabella ginsenosidivorans</name>
    <dbReference type="NCBI Taxonomy" id="1176587"/>
    <lineage>
        <taxon>Bacteria</taxon>
        <taxon>Pseudomonadati</taxon>
        <taxon>Bacteroidota</taxon>
        <taxon>Chitinophagia</taxon>
        <taxon>Chitinophagales</taxon>
        <taxon>Chitinophagaceae</taxon>
        <taxon>Niabella</taxon>
    </lineage>
</organism>
<dbReference type="STRING" id="1176587.A8C56_01290"/>
<dbReference type="GO" id="GO:0016787">
    <property type="term" value="F:hydrolase activity"/>
    <property type="evidence" value="ECO:0007669"/>
    <property type="project" value="UniProtKB-KW"/>
</dbReference>
<evidence type="ECO:0000313" key="2">
    <source>
        <dbReference type="EMBL" id="ANH79785.1"/>
    </source>
</evidence>
<evidence type="ECO:0000259" key="1">
    <source>
        <dbReference type="SMART" id="SM00849"/>
    </source>
</evidence>
<gene>
    <name evidence="2" type="ORF">A8C56_01290</name>
</gene>
<name>A0A1A9HXH8_9BACT</name>
<dbReference type="InterPro" id="IPR001279">
    <property type="entry name" value="Metallo-B-lactamas"/>
</dbReference>
<dbReference type="Gene3D" id="3.60.15.10">
    <property type="entry name" value="Ribonuclease Z/Hydroxyacylglutathione hydrolase-like"/>
    <property type="match status" value="1"/>
</dbReference>
<dbReference type="Proteomes" id="UP000077667">
    <property type="component" value="Chromosome"/>
</dbReference>
<accession>A0A1A9HXH8</accession>
<dbReference type="EMBL" id="CP015772">
    <property type="protein sequence ID" value="ANH79785.1"/>
    <property type="molecule type" value="Genomic_DNA"/>
</dbReference>
<keyword evidence="3" id="KW-1185">Reference proteome</keyword>
<dbReference type="PANTHER" id="PTHR42663">
    <property type="entry name" value="HYDROLASE C777.06C-RELATED-RELATED"/>
    <property type="match status" value="1"/>
</dbReference>
<dbReference type="OrthoDB" id="9781189at2"/>
<protein>
    <submittedName>
        <fullName evidence="2">MBL fold metallo-hydrolase</fullName>
    </submittedName>
</protein>
<dbReference type="Pfam" id="PF12706">
    <property type="entry name" value="Lactamase_B_2"/>
    <property type="match status" value="1"/>
</dbReference>
<dbReference type="PANTHER" id="PTHR42663:SF6">
    <property type="entry name" value="HYDROLASE C777.06C-RELATED"/>
    <property type="match status" value="1"/>
</dbReference>
<keyword evidence="2" id="KW-0378">Hydrolase</keyword>
<dbReference type="AlphaFoldDB" id="A0A1A9HXH8"/>
<reference evidence="2 3" key="1">
    <citation type="submission" date="2016-05" db="EMBL/GenBank/DDBJ databases">
        <title>Niabella ginsenosidivorans BS26 whole genome sequencing.</title>
        <authorList>
            <person name="Im W.T."/>
            <person name="Siddiqi M.Z."/>
        </authorList>
    </citation>
    <scope>NUCLEOTIDE SEQUENCE [LARGE SCALE GENOMIC DNA]</scope>
    <source>
        <strain evidence="2 3">BS26</strain>
    </source>
</reference>
<dbReference type="KEGG" id="nia:A8C56_01290"/>
<dbReference type="SMART" id="SM00849">
    <property type="entry name" value="Lactamase_B"/>
    <property type="match status" value="1"/>
</dbReference>
<sequence>MSYPPLHITFLGTGTSSGVPMIACNCAVCHSTDPKDKRLRSSLLVQSGQTTLVIDTGPDFRQQMLTYAVKKLDAIAITHAHKDHIAGLDDVRAYNYFQQKPMELYATQASQERIKMEFDYAFSDLKISGVPSVNLHQINEQQPFTVGDLKIVPVPVWHMRMPVLGFRLGDFTYITDANRIDEPSKEKIKGSKILVLNALRHKTHLSHFTLKEAIALADELGIPQVYFTHISHQMGFHQEVEATLAPGRNLAYDGLEISV</sequence>